<evidence type="ECO:0000313" key="2">
    <source>
        <dbReference type="EMBL" id="MFD2311140.1"/>
    </source>
</evidence>
<evidence type="ECO:0008006" key="4">
    <source>
        <dbReference type="Google" id="ProtNLM"/>
    </source>
</evidence>
<accession>A0ABW5EGL6</accession>
<dbReference type="Proteomes" id="UP001597425">
    <property type="component" value="Unassembled WGS sequence"/>
</dbReference>
<feature type="region of interest" description="Disordered" evidence="1">
    <location>
        <begin position="1"/>
        <end position="24"/>
    </location>
</feature>
<gene>
    <name evidence="2" type="ORF">ACFSKX_12000</name>
</gene>
<organism evidence="2 3">
    <name type="scientific">Microbulbifer halophilus</name>
    <dbReference type="NCBI Taxonomy" id="453963"/>
    <lineage>
        <taxon>Bacteria</taxon>
        <taxon>Pseudomonadati</taxon>
        <taxon>Pseudomonadota</taxon>
        <taxon>Gammaproteobacteria</taxon>
        <taxon>Cellvibrionales</taxon>
        <taxon>Microbulbiferaceae</taxon>
        <taxon>Microbulbifer</taxon>
    </lineage>
</organism>
<name>A0ABW5EGL6_9GAMM</name>
<dbReference type="RefSeq" id="WP_265721209.1">
    <property type="nucleotide sequence ID" value="NZ_JAPIVK010000009.1"/>
</dbReference>
<evidence type="ECO:0000256" key="1">
    <source>
        <dbReference type="SAM" id="MobiDB-lite"/>
    </source>
</evidence>
<sequence>MAYALSSIGSEEVDPNTSGSNEAGIETLKKLPENPEAIYQEGRKLAETQSDLNVNETVKFDDRHAFCPKVCNTKTIRYRPTAKEGIEFLQNNSNYRLLLGGSVEGWSYVYPGATVHNYIDYPFGTSGYRNHVIGVGPGGFTVTGSESVLSVIAHETGHRDGISHGSMMNKREYDSIMRSRGQ</sequence>
<evidence type="ECO:0000313" key="3">
    <source>
        <dbReference type="Proteomes" id="UP001597425"/>
    </source>
</evidence>
<dbReference type="SUPFAM" id="SSF55486">
    <property type="entry name" value="Metalloproteases ('zincins'), catalytic domain"/>
    <property type="match status" value="1"/>
</dbReference>
<comment type="caution">
    <text evidence="2">The sequence shown here is derived from an EMBL/GenBank/DDBJ whole genome shotgun (WGS) entry which is preliminary data.</text>
</comment>
<keyword evidence="3" id="KW-1185">Reference proteome</keyword>
<protein>
    <recommendedName>
        <fullName evidence="4">Peptidase M10 metallopeptidase domain-containing protein</fullName>
    </recommendedName>
</protein>
<proteinExistence type="predicted"/>
<dbReference type="EMBL" id="JBHUJD010000014">
    <property type="protein sequence ID" value="MFD2311140.1"/>
    <property type="molecule type" value="Genomic_DNA"/>
</dbReference>
<reference evidence="3" key="1">
    <citation type="journal article" date="2019" name="Int. J. Syst. Evol. Microbiol.">
        <title>The Global Catalogue of Microorganisms (GCM) 10K type strain sequencing project: providing services to taxonomists for standard genome sequencing and annotation.</title>
        <authorList>
            <consortium name="The Broad Institute Genomics Platform"/>
            <consortium name="The Broad Institute Genome Sequencing Center for Infectious Disease"/>
            <person name="Wu L."/>
            <person name="Ma J."/>
        </authorList>
    </citation>
    <scope>NUCLEOTIDE SEQUENCE [LARGE SCALE GENOMIC DNA]</scope>
    <source>
        <strain evidence="3">KCTC 12848</strain>
    </source>
</reference>